<evidence type="ECO:0000313" key="2">
    <source>
        <dbReference type="Proteomes" id="UP000814140"/>
    </source>
</evidence>
<reference evidence="1" key="2">
    <citation type="journal article" date="2022" name="New Phytol.">
        <title>Evolutionary transition to the ectomycorrhizal habit in the genomes of a hyperdiverse lineage of mushroom-forming fungi.</title>
        <authorList>
            <person name="Looney B."/>
            <person name="Miyauchi S."/>
            <person name="Morin E."/>
            <person name="Drula E."/>
            <person name="Courty P.E."/>
            <person name="Kohler A."/>
            <person name="Kuo A."/>
            <person name="LaButti K."/>
            <person name="Pangilinan J."/>
            <person name="Lipzen A."/>
            <person name="Riley R."/>
            <person name="Andreopoulos W."/>
            <person name="He G."/>
            <person name="Johnson J."/>
            <person name="Nolan M."/>
            <person name="Tritt A."/>
            <person name="Barry K.W."/>
            <person name="Grigoriev I.V."/>
            <person name="Nagy L.G."/>
            <person name="Hibbett D."/>
            <person name="Henrissat B."/>
            <person name="Matheny P.B."/>
            <person name="Labbe J."/>
            <person name="Martin F.M."/>
        </authorList>
    </citation>
    <scope>NUCLEOTIDE SEQUENCE</scope>
    <source>
        <strain evidence="1">HHB10654</strain>
    </source>
</reference>
<comment type="caution">
    <text evidence="1">The sequence shown here is derived from an EMBL/GenBank/DDBJ whole genome shotgun (WGS) entry which is preliminary data.</text>
</comment>
<evidence type="ECO:0000313" key="1">
    <source>
        <dbReference type="EMBL" id="KAI0055095.1"/>
    </source>
</evidence>
<sequence length="265" mass="28567">MAVQHTSLSLTEIKQEGHLGSVSGIFDAVGTKEHEDTHLKTPQLELAWVGATEAAPAVTAEVGLGMGNVKGEEEVVTERIDERSLGVLVAERGFSKFRCRKEDVGTDPKPVVAIRLSKDQTRYQSLLDVKFSVNKTMVRDEFVVVGFLNHEGQKDIVVGGEPGWNNGGGVDSGVKSCPVRKETVASGDESRTVLDKLAIRGVLMTRFMGFPTLISTEDDDGDAAICNRGVGSGAWEVRLVYGVVWVEERGVDPMVVGAEVEIQGE</sequence>
<accession>A0ACB8SGM5</accession>
<gene>
    <name evidence="1" type="ORF">BV25DRAFT_1843200</name>
</gene>
<dbReference type="EMBL" id="MU277312">
    <property type="protein sequence ID" value="KAI0055095.1"/>
    <property type="molecule type" value="Genomic_DNA"/>
</dbReference>
<keyword evidence="2" id="KW-1185">Reference proteome</keyword>
<reference evidence="1" key="1">
    <citation type="submission" date="2021-03" db="EMBL/GenBank/DDBJ databases">
        <authorList>
            <consortium name="DOE Joint Genome Institute"/>
            <person name="Ahrendt S."/>
            <person name="Looney B.P."/>
            <person name="Miyauchi S."/>
            <person name="Morin E."/>
            <person name="Drula E."/>
            <person name="Courty P.E."/>
            <person name="Chicoki N."/>
            <person name="Fauchery L."/>
            <person name="Kohler A."/>
            <person name="Kuo A."/>
            <person name="Labutti K."/>
            <person name="Pangilinan J."/>
            <person name="Lipzen A."/>
            <person name="Riley R."/>
            <person name="Andreopoulos W."/>
            <person name="He G."/>
            <person name="Johnson J."/>
            <person name="Barry K.W."/>
            <person name="Grigoriev I.V."/>
            <person name="Nagy L."/>
            <person name="Hibbett D."/>
            <person name="Henrissat B."/>
            <person name="Matheny P.B."/>
            <person name="Labbe J."/>
            <person name="Martin F."/>
        </authorList>
    </citation>
    <scope>NUCLEOTIDE SEQUENCE</scope>
    <source>
        <strain evidence="1">HHB10654</strain>
    </source>
</reference>
<dbReference type="Proteomes" id="UP000814140">
    <property type="component" value="Unassembled WGS sequence"/>
</dbReference>
<proteinExistence type="predicted"/>
<name>A0ACB8SGM5_9AGAM</name>
<organism evidence="1 2">
    <name type="scientific">Artomyces pyxidatus</name>
    <dbReference type="NCBI Taxonomy" id="48021"/>
    <lineage>
        <taxon>Eukaryota</taxon>
        <taxon>Fungi</taxon>
        <taxon>Dikarya</taxon>
        <taxon>Basidiomycota</taxon>
        <taxon>Agaricomycotina</taxon>
        <taxon>Agaricomycetes</taxon>
        <taxon>Russulales</taxon>
        <taxon>Auriscalpiaceae</taxon>
        <taxon>Artomyces</taxon>
    </lineage>
</organism>
<protein>
    <submittedName>
        <fullName evidence="1">Uncharacterized protein</fullName>
    </submittedName>
</protein>